<name>A0A1Y1S4Z6_9MICR</name>
<evidence type="ECO:0000313" key="3">
    <source>
        <dbReference type="EMBL" id="ORD93229.1"/>
    </source>
</evidence>
<feature type="region of interest" description="Disordered" evidence="1">
    <location>
        <begin position="1"/>
        <end position="31"/>
    </location>
</feature>
<feature type="compositionally biased region" description="Acidic residues" evidence="1">
    <location>
        <begin position="1"/>
        <end position="10"/>
    </location>
</feature>
<protein>
    <submittedName>
        <fullName evidence="3">Uncharacterized protein</fullName>
    </submittedName>
</protein>
<dbReference type="VEuPathDB" id="MicrosporidiaDB:ECANGB1_563"/>
<dbReference type="EMBL" id="LWDP01000138">
    <property type="protein sequence ID" value="ORD93229.1"/>
    <property type="molecule type" value="Genomic_DNA"/>
</dbReference>
<accession>A0A1Y1S4Z6</accession>
<reference evidence="3 4" key="1">
    <citation type="journal article" date="2017" name="Environ. Microbiol.">
        <title>Decay of the glycolytic pathway and adaptation to intranuclear parasitism within Enterocytozoonidae microsporidia.</title>
        <authorList>
            <person name="Wiredu Boakye D."/>
            <person name="Jaroenlak P."/>
            <person name="Prachumwat A."/>
            <person name="Williams T.A."/>
            <person name="Bateman K.S."/>
            <person name="Itsathitphaisarn O."/>
            <person name="Sritunyalucksana K."/>
            <person name="Paszkiewicz K.H."/>
            <person name="Moore K.A."/>
            <person name="Stentiford G.D."/>
            <person name="Williams B.A."/>
        </authorList>
    </citation>
    <scope>NUCLEOTIDE SEQUENCE [LARGE SCALE GENOMIC DNA]</scope>
    <source>
        <strain evidence="3 4">GB1</strain>
    </source>
</reference>
<keyword evidence="4" id="KW-1185">Reference proteome</keyword>
<dbReference type="EMBL" id="LWDP01000157">
    <property type="protein sequence ID" value="ORD93184.1"/>
    <property type="molecule type" value="Genomic_DNA"/>
</dbReference>
<dbReference type="AlphaFoldDB" id="A0A1Y1S4Z6"/>
<dbReference type="VEuPathDB" id="MicrosporidiaDB:ECANGB1_771"/>
<comment type="caution">
    <text evidence="3">The sequence shown here is derived from an EMBL/GenBank/DDBJ whole genome shotgun (WGS) entry which is preliminary data.</text>
</comment>
<gene>
    <name evidence="3" type="ORF">ECANGB1_563</name>
    <name evidence="2" type="ORF">ECANGB1_771</name>
</gene>
<evidence type="ECO:0000256" key="1">
    <source>
        <dbReference type="SAM" id="MobiDB-lite"/>
    </source>
</evidence>
<sequence>MLFDNDDGSSSDDQSAEYVDRSGTSQTEQGVFKTKVLSENESNLRQKTGRLNTSQREFETMASAESIYNQ</sequence>
<organism evidence="3 4">
    <name type="scientific">Enterospora canceri</name>
    <dbReference type="NCBI Taxonomy" id="1081671"/>
    <lineage>
        <taxon>Eukaryota</taxon>
        <taxon>Fungi</taxon>
        <taxon>Fungi incertae sedis</taxon>
        <taxon>Microsporidia</taxon>
        <taxon>Enterocytozoonidae</taxon>
        <taxon>Enterospora</taxon>
    </lineage>
</organism>
<proteinExistence type="predicted"/>
<evidence type="ECO:0000313" key="4">
    <source>
        <dbReference type="Proteomes" id="UP000192639"/>
    </source>
</evidence>
<dbReference type="Proteomes" id="UP000192639">
    <property type="component" value="Unassembled WGS sequence"/>
</dbReference>
<evidence type="ECO:0000313" key="2">
    <source>
        <dbReference type="EMBL" id="ORD93184.1"/>
    </source>
</evidence>